<feature type="region of interest" description="Disordered" evidence="1">
    <location>
        <begin position="1"/>
        <end position="62"/>
    </location>
</feature>
<dbReference type="EMBL" id="JBHMFI010000001">
    <property type="protein sequence ID" value="MFB9070256.1"/>
    <property type="molecule type" value="Genomic_DNA"/>
</dbReference>
<organism evidence="2 3">
    <name type="scientific">Citricoccus parietis</name>
    <dbReference type="NCBI Taxonomy" id="592307"/>
    <lineage>
        <taxon>Bacteria</taxon>
        <taxon>Bacillati</taxon>
        <taxon>Actinomycetota</taxon>
        <taxon>Actinomycetes</taxon>
        <taxon>Micrococcales</taxon>
        <taxon>Micrococcaceae</taxon>
        <taxon>Citricoccus</taxon>
    </lineage>
</organism>
<accession>A0ABV5FUA1</accession>
<keyword evidence="3" id="KW-1185">Reference proteome</keyword>
<protein>
    <submittedName>
        <fullName evidence="2">Uncharacterized protein</fullName>
    </submittedName>
</protein>
<feature type="compositionally biased region" description="Polar residues" evidence="1">
    <location>
        <begin position="26"/>
        <end position="42"/>
    </location>
</feature>
<dbReference type="Proteomes" id="UP001589575">
    <property type="component" value="Unassembled WGS sequence"/>
</dbReference>
<gene>
    <name evidence="2" type="ORF">ACFFX0_03240</name>
</gene>
<reference evidence="2 3" key="1">
    <citation type="submission" date="2024-09" db="EMBL/GenBank/DDBJ databases">
        <authorList>
            <person name="Sun Q."/>
            <person name="Mori K."/>
        </authorList>
    </citation>
    <scope>NUCLEOTIDE SEQUENCE [LARGE SCALE GENOMIC DNA]</scope>
    <source>
        <strain evidence="2 3">CCM 7609</strain>
    </source>
</reference>
<evidence type="ECO:0000313" key="3">
    <source>
        <dbReference type="Proteomes" id="UP001589575"/>
    </source>
</evidence>
<name>A0ABV5FUA1_9MICC</name>
<comment type="caution">
    <text evidence="2">The sequence shown here is derived from an EMBL/GenBank/DDBJ whole genome shotgun (WGS) entry which is preliminary data.</text>
</comment>
<sequence length="62" mass="6644">MTTVTPVANWPKVWRSARGSKDGPSWASTDSTALSTMASPSVFSVRESPRSNRSVGDSRTVC</sequence>
<evidence type="ECO:0000313" key="2">
    <source>
        <dbReference type="EMBL" id="MFB9070256.1"/>
    </source>
</evidence>
<evidence type="ECO:0000256" key="1">
    <source>
        <dbReference type="SAM" id="MobiDB-lite"/>
    </source>
</evidence>
<feature type="compositionally biased region" description="Polar residues" evidence="1">
    <location>
        <begin position="51"/>
        <end position="62"/>
    </location>
</feature>
<proteinExistence type="predicted"/>